<evidence type="ECO:0008006" key="3">
    <source>
        <dbReference type="Google" id="ProtNLM"/>
    </source>
</evidence>
<dbReference type="PANTHER" id="PTHR43265">
    <property type="entry name" value="ESTERASE ESTD"/>
    <property type="match status" value="1"/>
</dbReference>
<dbReference type="GO" id="GO:0052689">
    <property type="term" value="F:carboxylic ester hydrolase activity"/>
    <property type="evidence" value="ECO:0007669"/>
    <property type="project" value="TreeGrafter"/>
</dbReference>
<sequence length="424" mass="44381">MTTGDPVAIGQAVARMLNEQRFGEVADLFSAPLRAQVSATALREAWAAEVGRTGPVSAVGDPVSEPGGSGQTRVSVAMTAERGGFTVVMSLDDAGLLSGLQFAAAGWEAPPYARPDEFGERQIVLGSGALAVPGTLSLPRGRGPWPGVVLLSGGGPFDRDATSGPNKPLKDLAWGLACRGVAVVRFDKVTYAHAAQVAELEEFTMAEEYVPHAVQAVRLLQSLPGVDAARVFVAGHSMGGKAAPRVAAAEPSVAGLVIMAGDAEPMHRAAVRVIGHLASLSGDPQMADLLETVTRQAALAGSPDLSAATPAADLPLGLWPGSYWLDLREYDPVATAAALGRPMLILQGGRDYQVTVQDDLVRWQAGLEHRPGVTIRVYDADDHLFFPGAGPSTPSDYARAQHVDPQVVADVAEWLMKQGRRAGR</sequence>
<evidence type="ECO:0000313" key="2">
    <source>
        <dbReference type="Proteomes" id="UP000253303"/>
    </source>
</evidence>
<proteinExistence type="predicted"/>
<dbReference type="InterPro" id="IPR053145">
    <property type="entry name" value="AB_hydrolase_Est10"/>
</dbReference>
<dbReference type="OrthoDB" id="9809549at2"/>
<dbReference type="EMBL" id="QMEY01000015">
    <property type="protein sequence ID" value="RBQ16692.1"/>
    <property type="molecule type" value="Genomic_DNA"/>
</dbReference>
<dbReference type="InterPro" id="IPR029058">
    <property type="entry name" value="AB_hydrolase_fold"/>
</dbReference>
<dbReference type="Gene3D" id="3.40.50.1820">
    <property type="entry name" value="alpha/beta hydrolase"/>
    <property type="match status" value="1"/>
</dbReference>
<reference evidence="1 2" key="1">
    <citation type="submission" date="2018-06" db="EMBL/GenBank/DDBJ databases">
        <title>Sphaerisporangium craniellae sp. nov., isolated from a marine sponge in the South China Sea.</title>
        <authorList>
            <person name="Li L."/>
        </authorList>
    </citation>
    <scope>NUCLEOTIDE SEQUENCE [LARGE SCALE GENOMIC DNA]</scope>
    <source>
        <strain evidence="1 2">LHW63015</strain>
    </source>
</reference>
<keyword evidence="2" id="KW-1185">Reference proteome</keyword>
<protein>
    <recommendedName>
        <fullName evidence="3">Serine aminopeptidase S33 domain-containing protein</fullName>
    </recommendedName>
</protein>
<dbReference type="AlphaFoldDB" id="A0A366LU05"/>
<dbReference type="RefSeq" id="WP_113983970.1">
    <property type="nucleotide sequence ID" value="NZ_QMEY01000015.1"/>
</dbReference>
<accession>A0A366LU05</accession>
<gene>
    <name evidence="1" type="ORF">DP939_28850</name>
</gene>
<dbReference type="PANTHER" id="PTHR43265:SF1">
    <property type="entry name" value="ESTERASE ESTD"/>
    <property type="match status" value="1"/>
</dbReference>
<organism evidence="1 2">
    <name type="scientific">Spongiactinospora rosea</name>
    <dbReference type="NCBI Taxonomy" id="2248750"/>
    <lineage>
        <taxon>Bacteria</taxon>
        <taxon>Bacillati</taxon>
        <taxon>Actinomycetota</taxon>
        <taxon>Actinomycetes</taxon>
        <taxon>Streptosporangiales</taxon>
        <taxon>Streptosporangiaceae</taxon>
        <taxon>Spongiactinospora</taxon>
    </lineage>
</organism>
<name>A0A366LU05_9ACTN</name>
<comment type="caution">
    <text evidence="1">The sequence shown here is derived from an EMBL/GenBank/DDBJ whole genome shotgun (WGS) entry which is preliminary data.</text>
</comment>
<dbReference type="Proteomes" id="UP000253303">
    <property type="component" value="Unassembled WGS sequence"/>
</dbReference>
<dbReference type="SUPFAM" id="SSF53474">
    <property type="entry name" value="alpha/beta-Hydrolases"/>
    <property type="match status" value="1"/>
</dbReference>
<evidence type="ECO:0000313" key="1">
    <source>
        <dbReference type="EMBL" id="RBQ16692.1"/>
    </source>
</evidence>